<dbReference type="AlphaFoldDB" id="A0A6N7X713"/>
<proteinExistence type="predicted"/>
<evidence type="ECO:0000313" key="2">
    <source>
        <dbReference type="Proteomes" id="UP000434342"/>
    </source>
</evidence>
<organism evidence="1 2">
    <name type="scientific">Parafannyhessea umbonata</name>
    <dbReference type="NCBI Taxonomy" id="604330"/>
    <lineage>
        <taxon>Bacteria</taxon>
        <taxon>Bacillati</taxon>
        <taxon>Actinomycetota</taxon>
        <taxon>Coriobacteriia</taxon>
        <taxon>Coriobacteriales</taxon>
        <taxon>Atopobiaceae</taxon>
        <taxon>Parafannyhessea</taxon>
    </lineage>
</organism>
<comment type="caution">
    <text evidence="1">The sequence shown here is derived from an EMBL/GenBank/DDBJ whole genome shotgun (WGS) entry which is preliminary data.</text>
</comment>
<accession>A0A6N7X713</accession>
<dbReference type="EMBL" id="VUND01000001">
    <property type="protein sequence ID" value="MST60022.1"/>
    <property type="molecule type" value="Genomic_DNA"/>
</dbReference>
<evidence type="ECO:0000313" key="1">
    <source>
        <dbReference type="EMBL" id="MST60022.1"/>
    </source>
</evidence>
<dbReference type="Proteomes" id="UP000434342">
    <property type="component" value="Unassembled WGS sequence"/>
</dbReference>
<gene>
    <name evidence="1" type="ORF">FYJ69_03690</name>
</gene>
<reference evidence="1 2" key="1">
    <citation type="submission" date="2019-08" db="EMBL/GenBank/DDBJ databases">
        <title>In-depth cultivation of the pig gut microbiome towards novel bacterial diversity and tailored functional studies.</title>
        <authorList>
            <person name="Wylensek D."/>
            <person name="Hitch T.C.A."/>
            <person name="Clavel T."/>
        </authorList>
    </citation>
    <scope>NUCLEOTIDE SEQUENCE [LARGE SCALE GENOMIC DNA]</scope>
    <source>
        <strain evidence="1 2">WB01_CNA04</strain>
    </source>
</reference>
<dbReference type="RefSeq" id="WP_154540099.1">
    <property type="nucleotide sequence ID" value="NZ_VUND01000001.1"/>
</dbReference>
<protein>
    <submittedName>
        <fullName evidence="1">Uncharacterized protein</fullName>
    </submittedName>
</protein>
<name>A0A6N7X713_9ACTN</name>
<sequence length="123" mass="13073">MAKPLGRRELAARLREAEGIRAFVEALGIDEDGDWTWADVSDRVAELVEGRGPAGGPASGGYEALHARVLHDVNEARDVYNQDSAHPTCQLACVALSLHAMAIAELAMIEETHAAAARLADGD</sequence>